<dbReference type="GO" id="GO:0004834">
    <property type="term" value="F:tryptophan synthase activity"/>
    <property type="evidence" value="ECO:0007669"/>
    <property type="project" value="UniProtKB-UniRule"/>
</dbReference>
<evidence type="ECO:0000256" key="9">
    <source>
        <dbReference type="HAMAP-Rule" id="MF_00131"/>
    </source>
</evidence>
<keyword evidence="5 9" id="KW-0822">Tryptophan biosynthesis</keyword>
<dbReference type="GO" id="GO:0005829">
    <property type="term" value="C:cytosol"/>
    <property type="evidence" value="ECO:0007669"/>
    <property type="project" value="TreeGrafter"/>
</dbReference>
<reference evidence="12" key="1">
    <citation type="submission" date="2015-10" db="EMBL/GenBank/DDBJ databases">
        <authorList>
            <person name="Lehtovirta-Morley L.E."/>
            <person name="Vieille C."/>
        </authorList>
    </citation>
    <scope>NUCLEOTIDE SEQUENCE [LARGE SCALE GENOMIC DNA]</scope>
</reference>
<dbReference type="NCBIfam" id="TIGR00262">
    <property type="entry name" value="trpA"/>
    <property type="match status" value="1"/>
</dbReference>
<gene>
    <name evidence="9 11" type="primary">trpA</name>
    <name evidence="11" type="ORF">NDEV_1133</name>
</gene>
<dbReference type="InterPro" id="IPR013785">
    <property type="entry name" value="Aldolase_TIM"/>
</dbReference>
<accession>A0A128A3I2</accession>
<dbReference type="Pfam" id="PF00290">
    <property type="entry name" value="Trp_syntA"/>
    <property type="match status" value="1"/>
</dbReference>
<dbReference type="PANTHER" id="PTHR43406">
    <property type="entry name" value="TRYPTOPHAN SYNTHASE, ALPHA CHAIN"/>
    <property type="match status" value="1"/>
</dbReference>
<dbReference type="Proteomes" id="UP000196239">
    <property type="component" value="Chromosome 1"/>
</dbReference>
<comment type="pathway">
    <text evidence="2 9">Amino-acid biosynthesis; L-tryptophan biosynthesis; L-tryptophan from chorismate: step 5/5.</text>
</comment>
<proteinExistence type="inferred from homology"/>
<comment type="subunit">
    <text evidence="3 9">Tetramer of two alpha and two beta chains.</text>
</comment>
<keyword evidence="4 9" id="KW-0028">Amino-acid biosynthesis</keyword>
<comment type="function">
    <text evidence="1 9">The alpha subunit is responsible for the aldol cleavage of indoleglycerol phosphate to indole and glyceraldehyde 3-phosphate.</text>
</comment>
<organism evidence="11 12">
    <name type="scientific">Nitrosotalea devaniterrae</name>
    <dbReference type="NCBI Taxonomy" id="1078905"/>
    <lineage>
        <taxon>Archaea</taxon>
        <taxon>Nitrososphaerota</taxon>
        <taxon>Nitrososphaeria</taxon>
        <taxon>Nitrosotaleales</taxon>
        <taxon>Nitrosotaleaceae</taxon>
        <taxon>Nitrosotalea</taxon>
    </lineage>
</organism>
<comment type="catalytic activity">
    <reaction evidence="8 9">
        <text>(1S,2R)-1-C-(indol-3-yl)glycerol 3-phosphate + L-serine = D-glyceraldehyde 3-phosphate + L-tryptophan + H2O</text>
        <dbReference type="Rhea" id="RHEA:10532"/>
        <dbReference type="ChEBI" id="CHEBI:15377"/>
        <dbReference type="ChEBI" id="CHEBI:33384"/>
        <dbReference type="ChEBI" id="CHEBI:57912"/>
        <dbReference type="ChEBI" id="CHEBI:58866"/>
        <dbReference type="ChEBI" id="CHEBI:59776"/>
        <dbReference type="EC" id="4.2.1.20"/>
    </reaction>
</comment>
<evidence type="ECO:0000256" key="8">
    <source>
        <dbReference type="ARBA" id="ARBA00049047"/>
    </source>
</evidence>
<dbReference type="KEGG" id="ndv:NDEV_1133"/>
<evidence type="ECO:0000256" key="4">
    <source>
        <dbReference type="ARBA" id="ARBA00022605"/>
    </source>
</evidence>
<name>A0A128A3I2_9ARCH</name>
<dbReference type="CDD" id="cd04724">
    <property type="entry name" value="Tryptophan_synthase_alpha"/>
    <property type="match status" value="1"/>
</dbReference>
<keyword evidence="12" id="KW-1185">Reference proteome</keyword>
<comment type="similarity">
    <text evidence="9 10">Belongs to the TrpA family.</text>
</comment>
<dbReference type="EMBL" id="LN890280">
    <property type="protein sequence ID" value="CUR51898.1"/>
    <property type="molecule type" value="Genomic_DNA"/>
</dbReference>
<evidence type="ECO:0000256" key="7">
    <source>
        <dbReference type="ARBA" id="ARBA00023239"/>
    </source>
</evidence>
<dbReference type="AlphaFoldDB" id="A0A128A3I2"/>
<dbReference type="PROSITE" id="PS00167">
    <property type="entry name" value="TRP_SYNTHASE_ALPHA"/>
    <property type="match status" value="1"/>
</dbReference>
<dbReference type="InterPro" id="IPR011060">
    <property type="entry name" value="RibuloseP-bd_barrel"/>
</dbReference>
<dbReference type="InterPro" id="IPR018204">
    <property type="entry name" value="Trp_synthase_alpha_AS"/>
</dbReference>
<keyword evidence="6 9" id="KW-0057">Aromatic amino acid biosynthesis</keyword>
<dbReference type="PANTHER" id="PTHR43406:SF1">
    <property type="entry name" value="TRYPTOPHAN SYNTHASE ALPHA CHAIN, CHLOROPLASTIC"/>
    <property type="match status" value="1"/>
</dbReference>
<dbReference type="UniPathway" id="UPA00035">
    <property type="reaction ID" value="UER00044"/>
</dbReference>
<evidence type="ECO:0000256" key="5">
    <source>
        <dbReference type="ARBA" id="ARBA00022822"/>
    </source>
</evidence>
<dbReference type="SUPFAM" id="SSF51366">
    <property type="entry name" value="Ribulose-phoshate binding barrel"/>
    <property type="match status" value="1"/>
</dbReference>
<dbReference type="InterPro" id="IPR002028">
    <property type="entry name" value="Trp_synthase_suA"/>
</dbReference>
<evidence type="ECO:0000256" key="6">
    <source>
        <dbReference type="ARBA" id="ARBA00023141"/>
    </source>
</evidence>
<sequence length="268" mass="29096">MSRIKDKFKDLRSKNQKALIAYVMAGFPSERDTISAVRGLVKGGADIIELGMPFSDPLADGPVIQNAGFQALQKGMNLAKFLVMVKKIRKETDIPLVLMTYTNILYSHGYAKFISTVKNAGIDGLILPDMSINESKDFLQAAKKNKMDVIFLISPNTAPDRIKKISNLSSGFLYLVSVFGTTGGQQQFQNYTTHAIKNAKKILGGKIPLGVGFGVSNPEQARFIIKSGADAIIVGSAFLRLIESTSPEKIESKIGSFASSLKKATITE</sequence>
<protein>
    <recommendedName>
        <fullName evidence="9">Tryptophan synthase alpha chain</fullName>
        <ecNumber evidence="9">4.2.1.20</ecNumber>
    </recommendedName>
</protein>
<evidence type="ECO:0000256" key="3">
    <source>
        <dbReference type="ARBA" id="ARBA00011270"/>
    </source>
</evidence>
<evidence type="ECO:0000256" key="1">
    <source>
        <dbReference type="ARBA" id="ARBA00003365"/>
    </source>
</evidence>
<dbReference type="HAMAP" id="MF_00131">
    <property type="entry name" value="Trp_synth_alpha"/>
    <property type="match status" value="1"/>
</dbReference>
<keyword evidence="7 9" id="KW-0456">Lyase</keyword>
<dbReference type="EC" id="4.2.1.20" evidence="9"/>
<evidence type="ECO:0000313" key="11">
    <source>
        <dbReference type="EMBL" id="CUR51898.1"/>
    </source>
</evidence>
<dbReference type="Gene3D" id="3.20.20.70">
    <property type="entry name" value="Aldolase class I"/>
    <property type="match status" value="1"/>
</dbReference>
<evidence type="ECO:0000256" key="2">
    <source>
        <dbReference type="ARBA" id="ARBA00004733"/>
    </source>
</evidence>
<feature type="active site" description="Proton acceptor" evidence="9">
    <location>
        <position position="49"/>
    </location>
</feature>
<feature type="active site" description="Proton acceptor" evidence="9">
    <location>
        <position position="60"/>
    </location>
</feature>
<evidence type="ECO:0000313" key="12">
    <source>
        <dbReference type="Proteomes" id="UP000196239"/>
    </source>
</evidence>
<evidence type="ECO:0000256" key="10">
    <source>
        <dbReference type="RuleBase" id="RU003662"/>
    </source>
</evidence>
<dbReference type="FunFam" id="3.20.20.70:FF:000037">
    <property type="entry name" value="Tryptophan synthase alpha chain"/>
    <property type="match status" value="1"/>
</dbReference>